<dbReference type="AlphaFoldDB" id="A0A9C7V225"/>
<evidence type="ECO:0000256" key="1">
    <source>
        <dbReference type="SAM" id="SignalP"/>
    </source>
</evidence>
<dbReference type="PANTHER" id="PTHR33420:SF26">
    <property type="entry name" value="FIMBRIAL SUBUNIT"/>
    <property type="match status" value="1"/>
</dbReference>
<dbReference type="Proteomes" id="UP000862426">
    <property type="component" value="Unassembled WGS sequence"/>
</dbReference>
<sequence>MKQVVSLALLLCSASAFASDGTVTFTGTITDQACTITTKNVDVSFGTISASSFNGKGDSVGGRSFQLTLSNCPFDSATVRFDGNANAEGNLFQIDGGTDAATNVAIAIYDANNKQVLPNTPSSAYTLTSPTGTSTLNFSAKLQATDTTVGKGKIKAVSNFTVIYP</sequence>
<dbReference type="EMBL" id="DACYAJ020000014">
    <property type="protein sequence ID" value="HCD1255877.1"/>
    <property type="molecule type" value="Genomic_DNA"/>
</dbReference>
<keyword evidence="1" id="KW-0732">Signal</keyword>
<dbReference type="InterPro" id="IPR036937">
    <property type="entry name" value="Adhesion_dom_fimbrial_sf"/>
</dbReference>
<evidence type="ECO:0000259" key="2">
    <source>
        <dbReference type="Pfam" id="PF00419"/>
    </source>
</evidence>
<dbReference type="SUPFAM" id="SSF49401">
    <property type="entry name" value="Bacterial adhesins"/>
    <property type="match status" value="1"/>
</dbReference>
<organism evidence="3 4">
    <name type="scientific">Citrobacter amalonaticus</name>
    <dbReference type="NCBI Taxonomy" id="35703"/>
    <lineage>
        <taxon>Bacteria</taxon>
        <taxon>Pseudomonadati</taxon>
        <taxon>Pseudomonadota</taxon>
        <taxon>Gammaproteobacteria</taxon>
        <taxon>Enterobacterales</taxon>
        <taxon>Enterobacteriaceae</taxon>
        <taxon>Citrobacter</taxon>
    </lineage>
</organism>
<dbReference type="GO" id="GO:0043709">
    <property type="term" value="P:cell adhesion involved in single-species biofilm formation"/>
    <property type="evidence" value="ECO:0007669"/>
    <property type="project" value="TreeGrafter"/>
</dbReference>
<dbReference type="Pfam" id="PF00419">
    <property type="entry name" value="Fimbrial"/>
    <property type="match status" value="1"/>
</dbReference>
<dbReference type="InterPro" id="IPR008966">
    <property type="entry name" value="Adhesion_dom_sf"/>
</dbReference>
<proteinExistence type="predicted"/>
<reference evidence="3" key="2">
    <citation type="submission" date="2022-05" db="EMBL/GenBank/DDBJ databases">
        <authorList>
            <consortium name="NCBI Pathogen Detection Project"/>
        </authorList>
    </citation>
    <scope>NUCLEOTIDE SEQUENCE</scope>
    <source>
        <strain evidence="3">CAV1698</strain>
    </source>
</reference>
<evidence type="ECO:0000313" key="3">
    <source>
        <dbReference type="EMBL" id="HCD1255877.1"/>
    </source>
</evidence>
<protein>
    <submittedName>
        <fullName evidence="3">Type 1 fimbrial protein</fullName>
    </submittedName>
</protein>
<gene>
    <name evidence="3" type="ORF">JD854_RS12550</name>
</gene>
<dbReference type="GO" id="GO:0009289">
    <property type="term" value="C:pilus"/>
    <property type="evidence" value="ECO:0007669"/>
    <property type="project" value="InterPro"/>
</dbReference>
<dbReference type="InterPro" id="IPR000259">
    <property type="entry name" value="Adhesion_dom_fimbrial"/>
</dbReference>
<feature type="domain" description="Fimbrial-type adhesion" evidence="2">
    <location>
        <begin position="24"/>
        <end position="164"/>
    </location>
</feature>
<dbReference type="InterPro" id="IPR050263">
    <property type="entry name" value="Bact_Fimbrial_Adh_Pro"/>
</dbReference>
<name>A0A9C7V225_CITAM</name>
<feature type="chain" id="PRO_5038613027" evidence="1">
    <location>
        <begin position="19"/>
        <end position="165"/>
    </location>
</feature>
<evidence type="ECO:0000313" key="4">
    <source>
        <dbReference type="Proteomes" id="UP000862426"/>
    </source>
</evidence>
<reference evidence="3" key="1">
    <citation type="journal article" date="2018" name="Genome Biol.">
        <title>SKESA: strategic k-mer extension for scrupulous assemblies.</title>
        <authorList>
            <person name="Souvorov A."/>
            <person name="Agarwala R."/>
            <person name="Lipman D.J."/>
        </authorList>
    </citation>
    <scope>NUCLEOTIDE SEQUENCE</scope>
    <source>
        <strain evidence="3">CAV1698</strain>
    </source>
</reference>
<feature type="signal peptide" evidence="1">
    <location>
        <begin position="1"/>
        <end position="18"/>
    </location>
</feature>
<accession>A0A9C7V225</accession>
<comment type="caution">
    <text evidence="3">The sequence shown here is derived from an EMBL/GenBank/DDBJ whole genome shotgun (WGS) entry which is preliminary data.</text>
</comment>
<dbReference type="Gene3D" id="2.60.40.1090">
    <property type="entry name" value="Fimbrial-type adhesion domain"/>
    <property type="match status" value="1"/>
</dbReference>
<dbReference type="PANTHER" id="PTHR33420">
    <property type="entry name" value="FIMBRIAL SUBUNIT ELFA-RELATED"/>
    <property type="match status" value="1"/>
</dbReference>